<dbReference type="InterPro" id="IPR011009">
    <property type="entry name" value="Kinase-like_dom_sf"/>
</dbReference>
<protein>
    <recommendedName>
        <fullName evidence="1">Protein kinase domain-containing protein</fullName>
    </recommendedName>
</protein>
<dbReference type="InterPro" id="IPR051681">
    <property type="entry name" value="Ser/Thr_Kinases-Pseudokinases"/>
</dbReference>
<sequence length="310" mass="33981">MPSAPKGVAAGYITADIQCLLPTLPHVLLAGNHAAMRMVTGRAGHGVERAFTERTNVPKTPAAQALKKELRNAKRLVGRGGFGRVFRRAVGDTLESYIGAEPRKTMEERLRLVRLESWLEAMLAVAMAIARMHSKFFTHADLKGANIFVEFTPGMGCSAMIIDAGMVHKTAPGFVAQYARGTWAYCPPQVLDNKLGMPADVNRRKHDVYSFGIMLYQAVFQRLPFARTGDTGVIREHQMLWDARDDESRVVADLNAMEVADEARAAAGEAPVLDGLRQLLTELLADEEGRRPAMPAVVERLQACLEAVMA</sequence>
<feature type="domain" description="Protein kinase" evidence="1">
    <location>
        <begin position="1"/>
        <end position="305"/>
    </location>
</feature>
<dbReference type="AlphaFoldDB" id="A0AAW1RIJ0"/>
<dbReference type="InterPro" id="IPR008271">
    <property type="entry name" value="Ser/Thr_kinase_AS"/>
</dbReference>
<dbReference type="PROSITE" id="PS00108">
    <property type="entry name" value="PROTEIN_KINASE_ST"/>
    <property type="match status" value="1"/>
</dbReference>
<name>A0AAW1RIJ0_9CHLO</name>
<evidence type="ECO:0000259" key="1">
    <source>
        <dbReference type="PROSITE" id="PS50011"/>
    </source>
</evidence>
<dbReference type="Gene3D" id="1.10.510.10">
    <property type="entry name" value="Transferase(Phosphotransferase) domain 1"/>
    <property type="match status" value="1"/>
</dbReference>
<evidence type="ECO:0000313" key="3">
    <source>
        <dbReference type="Proteomes" id="UP001445335"/>
    </source>
</evidence>
<reference evidence="2 3" key="1">
    <citation type="journal article" date="2024" name="Nat. Commun.">
        <title>Phylogenomics reveals the evolutionary origins of lichenization in chlorophyte algae.</title>
        <authorList>
            <person name="Puginier C."/>
            <person name="Libourel C."/>
            <person name="Otte J."/>
            <person name="Skaloud P."/>
            <person name="Haon M."/>
            <person name="Grisel S."/>
            <person name="Petersen M."/>
            <person name="Berrin J.G."/>
            <person name="Delaux P.M."/>
            <person name="Dal Grande F."/>
            <person name="Keller J."/>
        </authorList>
    </citation>
    <scope>NUCLEOTIDE SEQUENCE [LARGE SCALE GENOMIC DNA]</scope>
    <source>
        <strain evidence="2 3">SAG 245.80</strain>
    </source>
</reference>
<dbReference type="GO" id="GO:0004674">
    <property type="term" value="F:protein serine/threonine kinase activity"/>
    <property type="evidence" value="ECO:0007669"/>
    <property type="project" value="TreeGrafter"/>
</dbReference>
<dbReference type="PANTHER" id="PTHR44329">
    <property type="entry name" value="SERINE/THREONINE-PROTEIN KINASE TNNI3K-RELATED"/>
    <property type="match status" value="1"/>
</dbReference>
<accession>A0AAW1RIJ0</accession>
<gene>
    <name evidence="2" type="ORF">WJX81_005956</name>
</gene>
<dbReference type="Pfam" id="PF00069">
    <property type="entry name" value="Pkinase"/>
    <property type="match status" value="1"/>
</dbReference>
<dbReference type="SMART" id="SM00220">
    <property type="entry name" value="S_TKc"/>
    <property type="match status" value="1"/>
</dbReference>
<dbReference type="PROSITE" id="PS50011">
    <property type="entry name" value="PROTEIN_KINASE_DOM"/>
    <property type="match status" value="1"/>
</dbReference>
<evidence type="ECO:0000313" key="2">
    <source>
        <dbReference type="EMBL" id="KAK9833559.1"/>
    </source>
</evidence>
<dbReference type="EMBL" id="JALJOU010000035">
    <property type="protein sequence ID" value="KAK9833559.1"/>
    <property type="molecule type" value="Genomic_DNA"/>
</dbReference>
<comment type="caution">
    <text evidence="2">The sequence shown here is derived from an EMBL/GenBank/DDBJ whole genome shotgun (WGS) entry which is preliminary data.</text>
</comment>
<keyword evidence="3" id="KW-1185">Reference proteome</keyword>
<dbReference type="GO" id="GO:0005524">
    <property type="term" value="F:ATP binding"/>
    <property type="evidence" value="ECO:0007669"/>
    <property type="project" value="InterPro"/>
</dbReference>
<dbReference type="Proteomes" id="UP001445335">
    <property type="component" value="Unassembled WGS sequence"/>
</dbReference>
<dbReference type="InterPro" id="IPR000719">
    <property type="entry name" value="Prot_kinase_dom"/>
</dbReference>
<organism evidence="2 3">
    <name type="scientific">Elliptochloris bilobata</name>
    <dbReference type="NCBI Taxonomy" id="381761"/>
    <lineage>
        <taxon>Eukaryota</taxon>
        <taxon>Viridiplantae</taxon>
        <taxon>Chlorophyta</taxon>
        <taxon>core chlorophytes</taxon>
        <taxon>Trebouxiophyceae</taxon>
        <taxon>Trebouxiophyceae incertae sedis</taxon>
        <taxon>Elliptochloris clade</taxon>
        <taxon>Elliptochloris</taxon>
    </lineage>
</organism>
<proteinExistence type="predicted"/>
<dbReference type="SUPFAM" id="SSF56112">
    <property type="entry name" value="Protein kinase-like (PK-like)"/>
    <property type="match status" value="1"/>
</dbReference>